<feature type="domain" description="Thiamine pyrophosphate enzyme central" evidence="4">
    <location>
        <begin position="191"/>
        <end position="328"/>
    </location>
</feature>
<dbReference type="SUPFAM" id="SSF52467">
    <property type="entry name" value="DHS-like NAD/FAD-binding domain"/>
    <property type="match status" value="1"/>
</dbReference>
<evidence type="ECO:0000256" key="1">
    <source>
        <dbReference type="ARBA" id="ARBA00007812"/>
    </source>
</evidence>
<dbReference type="GO" id="GO:0030976">
    <property type="term" value="F:thiamine pyrophosphate binding"/>
    <property type="evidence" value="ECO:0007669"/>
    <property type="project" value="InterPro"/>
</dbReference>
<feature type="domain" description="Thiamine pyrophosphate enzyme TPP-binding" evidence="5">
    <location>
        <begin position="392"/>
        <end position="538"/>
    </location>
</feature>
<keyword evidence="9" id="KW-1185">Reference proteome</keyword>
<evidence type="ECO:0000256" key="2">
    <source>
        <dbReference type="ARBA" id="ARBA00023052"/>
    </source>
</evidence>
<evidence type="ECO:0000259" key="4">
    <source>
        <dbReference type="Pfam" id="PF00205"/>
    </source>
</evidence>
<organism evidence="7 9">
    <name type="scientific">Aneurinibacillus migulanus</name>
    <name type="common">Bacillus migulanus</name>
    <dbReference type="NCBI Taxonomy" id="47500"/>
    <lineage>
        <taxon>Bacteria</taxon>
        <taxon>Bacillati</taxon>
        <taxon>Bacillota</taxon>
        <taxon>Bacilli</taxon>
        <taxon>Bacillales</taxon>
        <taxon>Paenibacillaceae</taxon>
        <taxon>Aneurinibacillus group</taxon>
        <taxon>Aneurinibacillus</taxon>
    </lineage>
</organism>
<dbReference type="CDD" id="cd07035">
    <property type="entry name" value="TPP_PYR_POX_like"/>
    <property type="match status" value="1"/>
</dbReference>
<dbReference type="PANTHER" id="PTHR18968:SF13">
    <property type="entry name" value="ACETOLACTATE SYNTHASE CATALYTIC SUBUNIT, MITOCHONDRIAL"/>
    <property type="match status" value="1"/>
</dbReference>
<dbReference type="Proteomes" id="UP000037269">
    <property type="component" value="Unassembled WGS sequence"/>
</dbReference>
<dbReference type="SUPFAM" id="SSF52518">
    <property type="entry name" value="Thiamin diphosphate-binding fold (THDP-binding)"/>
    <property type="match status" value="2"/>
</dbReference>
<evidence type="ECO:0000256" key="3">
    <source>
        <dbReference type="RuleBase" id="RU362132"/>
    </source>
</evidence>
<dbReference type="RefSeq" id="WP_043068669.1">
    <property type="nucleotide sequence ID" value="NZ_BJOA01000066.1"/>
</dbReference>
<dbReference type="PATRIC" id="fig|47500.8.peg.4262"/>
<dbReference type="EMBL" id="FNED01000005">
    <property type="protein sequence ID" value="SDI53654.1"/>
    <property type="molecule type" value="Genomic_DNA"/>
</dbReference>
<dbReference type="GO" id="GO:0005948">
    <property type="term" value="C:acetolactate synthase complex"/>
    <property type="evidence" value="ECO:0007669"/>
    <property type="project" value="TreeGrafter"/>
</dbReference>
<reference evidence="8 10" key="2">
    <citation type="submission" date="2016-10" db="EMBL/GenBank/DDBJ databases">
        <authorList>
            <person name="de Groot N.N."/>
        </authorList>
    </citation>
    <scope>NUCLEOTIDE SEQUENCE [LARGE SCALE GENOMIC DNA]</scope>
    <source>
        <strain evidence="8 10">DSM 2895</strain>
    </source>
</reference>
<dbReference type="Pfam" id="PF00205">
    <property type="entry name" value="TPP_enzyme_M"/>
    <property type="match status" value="1"/>
</dbReference>
<evidence type="ECO:0000259" key="5">
    <source>
        <dbReference type="Pfam" id="PF02775"/>
    </source>
</evidence>
<dbReference type="GO" id="GO:0050660">
    <property type="term" value="F:flavin adenine dinucleotide binding"/>
    <property type="evidence" value="ECO:0007669"/>
    <property type="project" value="TreeGrafter"/>
</dbReference>
<dbReference type="InterPro" id="IPR011766">
    <property type="entry name" value="TPP_enzyme_TPP-bd"/>
</dbReference>
<evidence type="ECO:0000313" key="9">
    <source>
        <dbReference type="Proteomes" id="UP000037269"/>
    </source>
</evidence>
<gene>
    <name evidence="7" type="ORF">AF333_01250</name>
    <name evidence="8" type="ORF">SAMN04487909_10527</name>
</gene>
<accession>A0A0D1X8E5</accession>
<dbReference type="EMBL" id="LGUG01000002">
    <property type="protein sequence ID" value="KON99374.1"/>
    <property type="molecule type" value="Genomic_DNA"/>
</dbReference>
<dbReference type="GO" id="GO:0000287">
    <property type="term" value="F:magnesium ion binding"/>
    <property type="evidence" value="ECO:0007669"/>
    <property type="project" value="InterPro"/>
</dbReference>
<protein>
    <submittedName>
        <fullName evidence="7 8">Acetolactate synthase</fullName>
    </submittedName>
</protein>
<dbReference type="Gene3D" id="3.40.50.970">
    <property type="match status" value="2"/>
</dbReference>
<dbReference type="InterPro" id="IPR029035">
    <property type="entry name" value="DHS-like_NAD/FAD-binding_dom"/>
</dbReference>
<dbReference type="GeneID" id="42303843"/>
<dbReference type="GO" id="GO:0009099">
    <property type="term" value="P:L-valine biosynthetic process"/>
    <property type="evidence" value="ECO:0007669"/>
    <property type="project" value="TreeGrafter"/>
</dbReference>
<dbReference type="AlphaFoldDB" id="A0A0D1X8E5"/>
<dbReference type="Gene3D" id="3.40.50.1220">
    <property type="entry name" value="TPP-binding domain"/>
    <property type="match status" value="1"/>
</dbReference>
<feature type="domain" description="Thiamine pyrophosphate enzyme N-terminal TPP-binding" evidence="6">
    <location>
        <begin position="3"/>
        <end position="111"/>
    </location>
</feature>
<sequence>MTTIASAFVHHIKKLGVTHVFGIPGKSIVPLLIECEKQSIPFILSRHESGAGFQASGYAIKNQTIGVAIGTSGPGGTNLITAAGQAKAFHLPVLFITGHPSMKHTGRALAQDSTAFGTDMVKLFEPVTKFSARVERSDVFPMYFRHALEQSLTGVKGPVHLSIPLDVLLEETVPFDIFAPRTSFPLTSTGISDALPIIEQAKRPVMILGKGVHAALAYEEVRTLAETWGIPVVTTPGGKGTFPTLHPLSLNSFGLGGTQQAETYLRSGVDLILVIGSRLNDMSTAGFTEDMYPKHVIHFDYESHYIQKSLPVPTCFIQGDIKQNIHELVKAASPEQKTQYENAFSQVAVTREMEIPQTRSEIGTDYPFISAVEAVRTLRVALPMDAVVFGDEGSHSFYAIQNFDIYKPGTFFFDAAFGTMGYSLSYAIGAKVASPSDTIACLCGDGSLFMHGTEISTAVNQNIAVLFIVLNNSRLDMVDKGMSSHFGRSIGSIYDTGVHVQKFAESLGAKAFRCQTSEEIMSSVHQAMAHNGPSVIEIMVDPHEVPPTLLRG</sequence>
<evidence type="ECO:0000313" key="7">
    <source>
        <dbReference type="EMBL" id="KON99374.1"/>
    </source>
</evidence>
<dbReference type="Proteomes" id="UP000182836">
    <property type="component" value="Unassembled WGS sequence"/>
</dbReference>
<dbReference type="GO" id="GO:0003984">
    <property type="term" value="F:acetolactate synthase activity"/>
    <property type="evidence" value="ECO:0007669"/>
    <property type="project" value="TreeGrafter"/>
</dbReference>
<evidence type="ECO:0000313" key="8">
    <source>
        <dbReference type="EMBL" id="SDI53654.1"/>
    </source>
</evidence>
<comment type="similarity">
    <text evidence="1 3">Belongs to the TPP enzyme family.</text>
</comment>
<keyword evidence="2 3" id="KW-0786">Thiamine pyrophosphate</keyword>
<evidence type="ECO:0000313" key="10">
    <source>
        <dbReference type="Proteomes" id="UP000182836"/>
    </source>
</evidence>
<dbReference type="Pfam" id="PF02776">
    <property type="entry name" value="TPP_enzyme_N"/>
    <property type="match status" value="1"/>
</dbReference>
<dbReference type="Pfam" id="PF02775">
    <property type="entry name" value="TPP_enzyme_C"/>
    <property type="match status" value="1"/>
</dbReference>
<evidence type="ECO:0000259" key="6">
    <source>
        <dbReference type="Pfam" id="PF02776"/>
    </source>
</evidence>
<dbReference type="CDD" id="cd00568">
    <property type="entry name" value="TPP_enzymes"/>
    <property type="match status" value="1"/>
</dbReference>
<dbReference type="InterPro" id="IPR012001">
    <property type="entry name" value="Thiamin_PyroP_enz_TPP-bd_dom"/>
</dbReference>
<dbReference type="InterPro" id="IPR029061">
    <property type="entry name" value="THDP-binding"/>
</dbReference>
<dbReference type="GO" id="GO:0009097">
    <property type="term" value="P:isoleucine biosynthetic process"/>
    <property type="evidence" value="ECO:0007669"/>
    <property type="project" value="TreeGrafter"/>
</dbReference>
<dbReference type="InterPro" id="IPR012000">
    <property type="entry name" value="Thiamin_PyroP_enz_cen_dom"/>
</dbReference>
<reference evidence="7 9" key="1">
    <citation type="submission" date="2015-07" db="EMBL/GenBank/DDBJ databases">
        <title>Fjat-14205 dsm 2895.</title>
        <authorList>
            <person name="Liu B."/>
            <person name="Wang J."/>
            <person name="Zhu Y."/>
            <person name="Liu G."/>
            <person name="Chen Q."/>
            <person name="Chen Z."/>
            <person name="Lan J."/>
            <person name="Che J."/>
            <person name="Ge C."/>
            <person name="Shi H."/>
            <person name="Pan Z."/>
            <person name="Liu X."/>
        </authorList>
    </citation>
    <scope>NUCLEOTIDE SEQUENCE [LARGE SCALE GENOMIC DNA]</scope>
    <source>
        <strain evidence="7 9">DSM 2895</strain>
    </source>
</reference>
<name>A0A0D1X8E5_ANEMI</name>
<dbReference type="PANTHER" id="PTHR18968">
    <property type="entry name" value="THIAMINE PYROPHOSPHATE ENZYMES"/>
    <property type="match status" value="1"/>
</dbReference>
<dbReference type="InterPro" id="IPR045229">
    <property type="entry name" value="TPP_enz"/>
</dbReference>
<dbReference type="STRING" id="47500.AF333_01250"/>
<proteinExistence type="inferred from homology"/>
<dbReference type="OrthoDB" id="4494979at2"/>